<sequence length="91" mass="9487">MGENTGDITPNDESGDSFHILVEFSDALSGEASRTLVRCVGSVLCDFTKQNVNEGDLVHVLGSLSVLPNTHYGAVVCVLPIGGDISVLVPS</sequence>
<organism evidence="1 2">
    <name type="scientific">Angomonas deanei</name>
    <dbReference type="NCBI Taxonomy" id="59799"/>
    <lineage>
        <taxon>Eukaryota</taxon>
        <taxon>Discoba</taxon>
        <taxon>Euglenozoa</taxon>
        <taxon>Kinetoplastea</taxon>
        <taxon>Metakinetoplastina</taxon>
        <taxon>Trypanosomatida</taxon>
        <taxon>Trypanosomatidae</taxon>
        <taxon>Strigomonadinae</taxon>
        <taxon>Angomonas</taxon>
    </lineage>
</organism>
<evidence type="ECO:0000313" key="1">
    <source>
        <dbReference type="EMBL" id="CAD2218230.1"/>
    </source>
</evidence>
<dbReference type="OrthoDB" id="271524at2759"/>
<accession>A0A7G2CEE6</accession>
<dbReference type="AlphaFoldDB" id="A0A7G2CEE6"/>
<keyword evidence="2" id="KW-1185">Reference proteome</keyword>
<dbReference type="EMBL" id="LR877154">
    <property type="protein sequence ID" value="CAD2218230.1"/>
    <property type="molecule type" value="Genomic_DNA"/>
</dbReference>
<reference evidence="1 2" key="1">
    <citation type="submission" date="2020-08" db="EMBL/GenBank/DDBJ databases">
        <authorList>
            <person name="Newling K."/>
            <person name="Davey J."/>
            <person name="Forrester S."/>
        </authorList>
    </citation>
    <scope>NUCLEOTIDE SEQUENCE [LARGE SCALE GENOMIC DNA]</scope>
    <source>
        <strain evidence="2">Crithidia deanei Carvalho (ATCC PRA-265)</strain>
    </source>
</reference>
<gene>
    <name evidence="1" type="ORF">ADEAN_000571700</name>
</gene>
<dbReference type="VEuPathDB" id="TriTrypDB:ADEAN_000571700"/>
<protein>
    <submittedName>
        <fullName evidence="1">Uncharacterized protein</fullName>
    </submittedName>
</protein>
<name>A0A7G2CEE6_9TRYP</name>
<proteinExistence type="predicted"/>
<dbReference type="Proteomes" id="UP000515908">
    <property type="component" value="Chromosome 10"/>
</dbReference>
<evidence type="ECO:0000313" key="2">
    <source>
        <dbReference type="Proteomes" id="UP000515908"/>
    </source>
</evidence>